<evidence type="ECO:0000313" key="10">
    <source>
        <dbReference type="RefSeq" id="XP_038989972.1"/>
    </source>
</evidence>
<dbReference type="OrthoDB" id="1937095at2759"/>
<dbReference type="GO" id="GO:0008017">
    <property type="term" value="F:microtubule binding"/>
    <property type="evidence" value="ECO:0007669"/>
    <property type="project" value="TreeGrafter"/>
</dbReference>
<evidence type="ECO:0000256" key="7">
    <source>
        <dbReference type="SAM" id="MobiDB-lite"/>
    </source>
</evidence>
<proteinExistence type="inferred from homology"/>
<dbReference type="GO" id="GO:0090307">
    <property type="term" value="P:mitotic spindle assembly"/>
    <property type="evidence" value="ECO:0007669"/>
    <property type="project" value="TreeGrafter"/>
</dbReference>
<dbReference type="Proteomes" id="UP000228380">
    <property type="component" value="Chromosome 15"/>
</dbReference>
<dbReference type="Pfam" id="PF06886">
    <property type="entry name" value="TPX2"/>
    <property type="match status" value="1"/>
</dbReference>
<dbReference type="InterPro" id="IPR027329">
    <property type="entry name" value="TPX2_C"/>
</dbReference>
<reference evidence="10" key="2">
    <citation type="submission" date="2025-08" db="UniProtKB">
        <authorList>
            <consortium name="RefSeq"/>
        </authorList>
    </citation>
    <scope>IDENTIFICATION</scope>
    <source>
        <tissue evidence="10">Young leaves</tissue>
    </source>
</reference>
<feature type="domain" description="TPX2 C-terminal" evidence="8">
    <location>
        <begin position="378"/>
        <end position="452"/>
    </location>
</feature>
<evidence type="ECO:0000256" key="1">
    <source>
        <dbReference type="ARBA" id="ARBA00004245"/>
    </source>
</evidence>
<feature type="compositionally biased region" description="Low complexity" evidence="7">
    <location>
        <begin position="279"/>
        <end position="290"/>
    </location>
</feature>
<dbReference type="PANTHER" id="PTHR14326">
    <property type="entry name" value="TARGETING PROTEIN FOR XKLP2"/>
    <property type="match status" value="1"/>
</dbReference>
<name>A0A8B9AWJ1_PHODC</name>
<dbReference type="RefSeq" id="XP_038989972.1">
    <property type="nucleotide sequence ID" value="XM_039134044.1"/>
</dbReference>
<feature type="region of interest" description="Disordered" evidence="7">
    <location>
        <begin position="118"/>
        <end position="166"/>
    </location>
</feature>
<dbReference type="PANTHER" id="PTHR14326:SF58">
    <property type="entry name" value="TPX2 (TARGETING PROTEIN FOR XKLP2) PROTEIN FAMILY"/>
    <property type="match status" value="1"/>
</dbReference>
<keyword evidence="9" id="KW-1185">Reference proteome</keyword>
<dbReference type="AlphaFoldDB" id="A0A8B9AWJ1"/>
<reference evidence="9" key="1">
    <citation type="journal article" date="2019" name="Nat. Commun.">
        <title>Genome-wide association mapping of date palm fruit traits.</title>
        <authorList>
            <person name="Hazzouri K.M."/>
            <person name="Gros-Balthazard M."/>
            <person name="Flowers J.M."/>
            <person name="Copetti D."/>
            <person name="Lemansour A."/>
            <person name="Lebrun M."/>
            <person name="Masmoudi K."/>
            <person name="Ferrand S."/>
            <person name="Dhar M.I."/>
            <person name="Fresquez Z.A."/>
            <person name="Rosas U."/>
            <person name="Zhang J."/>
            <person name="Talag J."/>
            <person name="Lee S."/>
            <person name="Kudrna D."/>
            <person name="Powell R.F."/>
            <person name="Leitch I.J."/>
            <person name="Krueger R.R."/>
            <person name="Wing R.A."/>
            <person name="Amiri K.M.A."/>
            <person name="Purugganan M.D."/>
        </authorList>
    </citation>
    <scope>NUCLEOTIDE SEQUENCE [LARGE SCALE GENOMIC DNA]</scope>
    <source>
        <strain evidence="9">cv. Khalas</strain>
    </source>
</reference>
<keyword evidence="3" id="KW-0963">Cytoplasm</keyword>
<dbReference type="GO" id="GO:0005880">
    <property type="term" value="C:nuclear microtubule"/>
    <property type="evidence" value="ECO:0007669"/>
    <property type="project" value="TreeGrafter"/>
</dbReference>
<dbReference type="GO" id="GO:0030295">
    <property type="term" value="F:protein kinase activator activity"/>
    <property type="evidence" value="ECO:0007669"/>
    <property type="project" value="TreeGrafter"/>
</dbReference>
<keyword evidence="6" id="KW-0175">Coiled coil</keyword>
<sequence length="496" mass="56027">MATPAKNTHASSFQTAKICRVSENFDPNLPISPPSQKPIKSPAIKSARSKKSAPKTPSRVVPPPPPAQERKFIVVKKNSRRGGKTFGFNKCRQEAYEALRASQEEFFHIDHATGATGVVGASPGKGQGLKDGVGNDGVEKDQKVGSPKNINKSKGTGSPEMGDSDVQDLEGSAMVRKMRGLVMEEAMSSIPEPGSGRVKHLVKAFETLLSISKEEEAQRSEDRKPRTMNWALPGLRQPTKTAEIKVSSASVFSSAEFFRSQDFERDSRLYSSMDSNSDRLSWGSRTSGGSRSRRNSSECSGRSWNKKLKVTSQQPFKLRTELRGRHKEEQFLKKVKEMLVEEEKKRIPTAQGLPWTTDEPESLVKPPVKESTEPIDIVLHSDVRAVERAEFDHFVVERMNFAEQLRSERERQQKLEEEEEIRRLRKELVPKAQPMPYFDRPFIPKKSARPPTVPKEPRFRIRPVNSSCFNSMIFRILFVDNNTFLLINFSIWMLGR</sequence>
<feature type="compositionally biased region" description="Low complexity" evidence="7">
    <location>
        <begin position="37"/>
        <end position="46"/>
    </location>
</feature>
<dbReference type="InterPro" id="IPR009675">
    <property type="entry name" value="TPX2_fam"/>
</dbReference>
<evidence type="ECO:0000256" key="5">
    <source>
        <dbReference type="ARBA" id="ARBA00023212"/>
    </source>
</evidence>
<gene>
    <name evidence="10" type="primary">LOC103718198</name>
</gene>
<keyword evidence="5" id="KW-0206">Cytoskeleton</keyword>
<evidence type="ECO:0000256" key="3">
    <source>
        <dbReference type="ARBA" id="ARBA00022490"/>
    </source>
</evidence>
<comment type="subcellular location">
    <subcellularLocation>
        <location evidence="1">Cytoplasm</location>
        <location evidence="1">Cytoskeleton</location>
    </subcellularLocation>
</comment>
<evidence type="ECO:0000313" key="9">
    <source>
        <dbReference type="Proteomes" id="UP000228380"/>
    </source>
</evidence>
<protein>
    <submittedName>
        <fullName evidence="10">Uncharacterized protein LOC103718198 isoform X1</fullName>
    </submittedName>
</protein>
<dbReference type="GeneID" id="103718198"/>
<evidence type="ECO:0000256" key="6">
    <source>
        <dbReference type="SAM" id="Coils"/>
    </source>
</evidence>
<feature type="region of interest" description="Disordered" evidence="7">
    <location>
        <begin position="24"/>
        <end position="71"/>
    </location>
</feature>
<feature type="coiled-coil region" evidence="6">
    <location>
        <begin position="398"/>
        <end position="427"/>
    </location>
</feature>
<keyword evidence="4" id="KW-0493">Microtubule</keyword>
<evidence type="ECO:0000259" key="8">
    <source>
        <dbReference type="Pfam" id="PF06886"/>
    </source>
</evidence>
<organism evidence="9 10">
    <name type="scientific">Phoenix dactylifera</name>
    <name type="common">Date palm</name>
    <dbReference type="NCBI Taxonomy" id="42345"/>
    <lineage>
        <taxon>Eukaryota</taxon>
        <taxon>Viridiplantae</taxon>
        <taxon>Streptophyta</taxon>
        <taxon>Embryophyta</taxon>
        <taxon>Tracheophyta</taxon>
        <taxon>Spermatophyta</taxon>
        <taxon>Magnoliopsida</taxon>
        <taxon>Liliopsida</taxon>
        <taxon>Arecaceae</taxon>
        <taxon>Coryphoideae</taxon>
        <taxon>Phoeniceae</taxon>
        <taxon>Phoenix</taxon>
    </lineage>
</organism>
<dbReference type="GO" id="GO:0005819">
    <property type="term" value="C:spindle"/>
    <property type="evidence" value="ECO:0007669"/>
    <property type="project" value="InterPro"/>
</dbReference>
<comment type="similarity">
    <text evidence="2">Belongs to the TPX2 family.</text>
</comment>
<evidence type="ECO:0000256" key="4">
    <source>
        <dbReference type="ARBA" id="ARBA00022701"/>
    </source>
</evidence>
<feature type="region of interest" description="Disordered" evidence="7">
    <location>
        <begin position="269"/>
        <end position="305"/>
    </location>
</feature>
<evidence type="ECO:0000256" key="2">
    <source>
        <dbReference type="ARBA" id="ARBA00005885"/>
    </source>
</evidence>
<feature type="compositionally biased region" description="Gly residues" evidence="7">
    <location>
        <begin position="123"/>
        <end position="135"/>
    </location>
</feature>
<accession>A0A8B9AWJ1</accession>
<dbReference type="GO" id="GO:0060236">
    <property type="term" value="P:regulation of mitotic spindle organization"/>
    <property type="evidence" value="ECO:0007669"/>
    <property type="project" value="InterPro"/>
</dbReference>